<accession>A0A1N7ISN7</accession>
<dbReference type="AlphaFoldDB" id="A0A1N7ISN7"/>
<evidence type="ECO:0000259" key="2">
    <source>
        <dbReference type="Pfam" id="PF13601"/>
    </source>
</evidence>
<dbReference type="InterPro" id="IPR027395">
    <property type="entry name" value="WH_DNA-bd_dom"/>
</dbReference>
<dbReference type="InterPro" id="IPR036388">
    <property type="entry name" value="WH-like_DNA-bd_sf"/>
</dbReference>
<sequence>MLPYKELARVDKLVHEPARLAILSALSACTLAEFLFLQELTGLTKGNLSSHLTKLENANLVAIDKHFVRKKIPQTTIRITEEGRAAVKNHWKHLESIRRAILQQGALGDRTSLNQLSLSTPNLSFEQNRVKEDLT</sequence>
<gene>
    <name evidence="3" type="ORF">SAMN05421790_101323</name>
</gene>
<evidence type="ECO:0000256" key="1">
    <source>
        <dbReference type="ARBA" id="ARBA00023125"/>
    </source>
</evidence>
<dbReference type="InterPro" id="IPR011991">
    <property type="entry name" value="ArsR-like_HTH"/>
</dbReference>
<evidence type="ECO:0000313" key="3">
    <source>
        <dbReference type="EMBL" id="SIS40129.1"/>
    </source>
</evidence>
<name>A0A1N7ISN7_9BACL</name>
<dbReference type="Proteomes" id="UP000186795">
    <property type="component" value="Unassembled WGS sequence"/>
</dbReference>
<dbReference type="SUPFAM" id="SSF46785">
    <property type="entry name" value="Winged helix' DNA-binding domain"/>
    <property type="match status" value="1"/>
</dbReference>
<keyword evidence="1 3" id="KW-0238">DNA-binding</keyword>
<dbReference type="Pfam" id="PF13601">
    <property type="entry name" value="HTH_34"/>
    <property type="match status" value="1"/>
</dbReference>
<organism evidence="3 4">
    <name type="scientific">Kroppenstedtia eburnea</name>
    <dbReference type="NCBI Taxonomy" id="714067"/>
    <lineage>
        <taxon>Bacteria</taxon>
        <taxon>Bacillati</taxon>
        <taxon>Bacillota</taxon>
        <taxon>Bacilli</taxon>
        <taxon>Bacillales</taxon>
        <taxon>Thermoactinomycetaceae</taxon>
        <taxon>Kroppenstedtia</taxon>
    </lineage>
</organism>
<dbReference type="EMBL" id="FTOD01000001">
    <property type="protein sequence ID" value="SIS40129.1"/>
    <property type="molecule type" value="Genomic_DNA"/>
</dbReference>
<evidence type="ECO:0000313" key="4">
    <source>
        <dbReference type="Proteomes" id="UP000186795"/>
    </source>
</evidence>
<protein>
    <submittedName>
        <fullName evidence="3">Winged helix DNA-binding domain-containing protein</fullName>
    </submittedName>
</protein>
<dbReference type="RefSeq" id="WP_076522990.1">
    <property type="nucleotide sequence ID" value="NZ_CP048103.1"/>
</dbReference>
<dbReference type="PANTHER" id="PTHR37318:SF1">
    <property type="entry name" value="BSL7504 PROTEIN"/>
    <property type="match status" value="1"/>
</dbReference>
<dbReference type="CDD" id="cd00090">
    <property type="entry name" value="HTH_ARSR"/>
    <property type="match status" value="1"/>
</dbReference>
<dbReference type="PANTHER" id="PTHR37318">
    <property type="entry name" value="BSL7504 PROTEIN"/>
    <property type="match status" value="1"/>
</dbReference>
<keyword evidence="4" id="KW-1185">Reference proteome</keyword>
<dbReference type="GO" id="GO:0003677">
    <property type="term" value="F:DNA binding"/>
    <property type="evidence" value="ECO:0007669"/>
    <property type="project" value="UniProtKB-KW"/>
</dbReference>
<dbReference type="InterPro" id="IPR036390">
    <property type="entry name" value="WH_DNA-bd_sf"/>
</dbReference>
<reference evidence="4" key="1">
    <citation type="submission" date="2017-01" db="EMBL/GenBank/DDBJ databases">
        <authorList>
            <person name="Varghese N."/>
            <person name="Submissions S."/>
        </authorList>
    </citation>
    <scope>NUCLEOTIDE SEQUENCE [LARGE SCALE GENOMIC DNA]</scope>
    <source>
        <strain evidence="4">DSM 45196</strain>
    </source>
</reference>
<feature type="domain" description="Winged helix DNA-binding" evidence="2">
    <location>
        <begin position="19"/>
        <end position="97"/>
    </location>
</feature>
<dbReference type="Gene3D" id="1.10.10.10">
    <property type="entry name" value="Winged helix-like DNA-binding domain superfamily/Winged helix DNA-binding domain"/>
    <property type="match status" value="1"/>
</dbReference>
<proteinExistence type="predicted"/>